<dbReference type="PIRSF" id="PIRSF000429">
    <property type="entry name" value="Ac-CoA_Ac_transf"/>
    <property type="match status" value="1"/>
</dbReference>
<dbReference type="InterPro" id="IPR020613">
    <property type="entry name" value="Thiolase_CS"/>
</dbReference>
<reference evidence="7 8" key="1">
    <citation type="submission" date="2024-03" db="EMBL/GenBank/DDBJ databases">
        <title>Draft genome sequence of Pseudonocardia nematodicida JCM 31783.</title>
        <authorList>
            <person name="Butdee W."/>
            <person name="Duangmal K."/>
        </authorList>
    </citation>
    <scope>NUCLEOTIDE SEQUENCE [LARGE SCALE GENOMIC DNA]</scope>
    <source>
        <strain evidence="7 8">JCM 31783</strain>
    </source>
</reference>
<dbReference type="InterPro" id="IPR016039">
    <property type="entry name" value="Thiolase-like"/>
</dbReference>
<evidence type="ECO:0000259" key="6">
    <source>
        <dbReference type="Pfam" id="PF02803"/>
    </source>
</evidence>
<protein>
    <submittedName>
        <fullName evidence="7">Acetyl-CoA C-acyltransferase</fullName>
        <ecNumber evidence="7">2.3.1.16</ecNumber>
    </submittedName>
</protein>
<dbReference type="PROSITE" id="PS00737">
    <property type="entry name" value="THIOLASE_2"/>
    <property type="match status" value="1"/>
</dbReference>
<dbReference type="CDD" id="cd00751">
    <property type="entry name" value="thiolase"/>
    <property type="match status" value="1"/>
</dbReference>
<accession>A0ABV1K8F8</accession>
<dbReference type="InterPro" id="IPR020616">
    <property type="entry name" value="Thiolase_N"/>
</dbReference>
<dbReference type="GO" id="GO:0003988">
    <property type="term" value="F:acetyl-CoA C-acyltransferase activity"/>
    <property type="evidence" value="ECO:0007669"/>
    <property type="project" value="UniProtKB-EC"/>
</dbReference>
<dbReference type="PANTHER" id="PTHR43365">
    <property type="entry name" value="BLR7806 PROTEIN"/>
    <property type="match status" value="1"/>
</dbReference>
<comment type="similarity">
    <text evidence="1 4">Belongs to the thiolase-like superfamily. Thiolase family.</text>
</comment>
<dbReference type="InterPro" id="IPR020617">
    <property type="entry name" value="Thiolase_C"/>
</dbReference>
<evidence type="ECO:0000313" key="7">
    <source>
        <dbReference type="EMBL" id="MEQ3549877.1"/>
    </source>
</evidence>
<name>A0ABV1K8F8_9PSEU</name>
<comment type="caution">
    <text evidence="7">The sequence shown here is derived from an EMBL/GenBank/DDBJ whole genome shotgun (WGS) entry which is preliminary data.</text>
</comment>
<feature type="domain" description="Thiolase C-terminal" evidence="6">
    <location>
        <begin position="256"/>
        <end position="380"/>
    </location>
</feature>
<dbReference type="Gene3D" id="3.40.47.10">
    <property type="match status" value="2"/>
</dbReference>
<proteinExistence type="inferred from homology"/>
<dbReference type="Pfam" id="PF02803">
    <property type="entry name" value="Thiolase_C"/>
    <property type="match status" value="1"/>
</dbReference>
<sequence>MRDAVIVEAVRTPVGKRKGGLAEVHPADLSAHVLRAAVERSGVDPAEIEDVIWGCVSQSGEQTMDIGRTAALAAGLPETVTGVTVDRQCGSSQQSVHFAAAGLIAGQYDVVVAGGVESMTRVPMFSSSQGQDPLGSDFLARYGVAPNQGVGAEMIAEKWGFSRTRLDEFALRSHERAAAAQDDGRFDGQIAPIVGVDADEGVRRGGTLESLAQLRTVFKEADQGGVIHAGNSSQISDGAAALLMTTGEKATELGLTPIARVHTAVLAGADPVIMLTAPIPATEKALRRSGLSLSDIGAFEVNEAFAPVPMAWLADVGGDDAGVDRRLNPNGGAIALGHPLGGSGARIMTTLVHHMRDNGVRYGLQTMCEGGGQANATILELL</sequence>
<evidence type="ECO:0000256" key="4">
    <source>
        <dbReference type="RuleBase" id="RU003557"/>
    </source>
</evidence>
<dbReference type="EMBL" id="JBEDNQ010000002">
    <property type="protein sequence ID" value="MEQ3549877.1"/>
    <property type="molecule type" value="Genomic_DNA"/>
</dbReference>
<organism evidence="7 8">
    <name type="scientific">Pseudonocardia nematodicida</name>
    <dbReference type="NCBI Taxonomy" id="1206997"/>
    <lineage>
        <taxon>Bacteria</taxon>
        <taxon>Bacillati</taxon>
        <taxon>Actinomycetota</taxon>
        <taxon>Actinomycetes</taxon>
        <taxon>Pseudonocardiales</taxon>
        <taxon>Pseudonocardiaceae</taxon>
        <taxon>Pseudonocardia</taxon>
    </lineage>
</organism>
<dbReference type="PANTHER" id="PTHR43365:SF1">
    <property type="entry name" value="ACETYL-COA C-ACYLTRANSFERASE"/>
    <property type="match status" value="1"/>
</dbReference>
<evidence type="ECO:0000256" key="3">
    <source>
        <dbReference type="ARBA" id="ARBA00023315"/>
    </source>
</evidence>
<evidence type="ECO:0000313" key="8">
    <source>
        <dbReference type="Proteomes" id="UP001494902"/>
    </source>
</evidence>
<keyword evidence="8" id="KW-1185">Reference proteome</keyword>
<dbReference type="RefSeq" id="WP_349296971.1">
    <property type="nucleotide sequence ID" value="NZ_JBEDNQ010000002.1"/>
</dbReference>
<gene>
    <name evidence="7" type="ORF">WIS52_05295</name>
</gene>
<keyword evidence="2 4" id="KW-0808">Transferase</keyword>
<dbReference type="Pfam" id="PF00108">
    <property type="entry name" value="Thiolase_N"/>
    <property type="match status" value="1"/>
</dbReference>
<evidence type="ECO:0000259" key="5">
    <source>
        <dbReference type="Pfam" id="PF00108"/>
    </source>
</evidence>
<evidence type="ECO:0000256" key="2">
    <source>
        <dbReference type="ARBA" id="ARBA00022679"/>
    </source>
</evidence>
<dbReference type="SUPFAM" id="SSF53901">
    <property type="entry name" value="Thiolase-like"/>
    <property type="match status" value="2"/>
</dbReference>
<evidence type="ECO:0000256" key="1">
    <source>
        <dbReference type="ARBA" id="ARBA00010982"/>
    </source>
</evidence>
<dbReference type="InterPro" id="IPR002155">
    <property type="entry name" value="Thiolase"/>
</dbReference>
<dbReference type="EC" id="2.3.1.16" evidence="7"/>
<dbReference type="Proteomes" id="UP001494902">
    <property type="component" value="Unassembled WGS sequence"/>
</dbReference>
<feature type="domain" description="Thiolase N-terminal" evidence="5">
    <location>
        <begin position="5"/>
        <end position="246"/>
    </location>
</feature>
<dbReference type="NCBIfam" id="TIGR01930">
    <property type="entry name" value="AcCoA-C-Actrans"/>
    <property type="match status" value="1"/>
</dbReference>
<keyword evidence="3 4" id="KW-0012">Acyltransferase</keyword>